<reference evidence="2" key="1">
    <citation type="journal article" date="2023" name="Mol. Phylogenet. Evol.">
        <title>Genome-scale phylogeny and comparative genomics of the fungal order Sordariales.</title>
        <authorList>
            <person name="Hensen N."/>
            <person name="Bonometti L."/>
            <person name="Westerberg I."/>
            <person name="Brannstrom I.O."/>
            <person name="Guillou S."/>
            <person name="Cros-Aarteil S."/>
            <person name="Calhoun S."/>
            <person name="Haridas S."/>
            <person name="Kuo A."/>
            <person name="Mondo S."/>
            <person name="Pangilinan J."/>
            <person name="Riley R."/>
            <person name="LaButti K."/>
            <person name="Andreopoulos B."/>
            <person name="Lipzen A."/>
            <person name="Chen C."/>
            <person name="Yan M."/>
            <person name="Daum C."/>
            <person name="Ng V."/>
            <person name="Clum A."/>
            <person name="Steindorff A."/>
            <person name="Ohm R.A."/>
            <person name="Martin F."/>
            <person name="Silar P."/>
            <person name="Natvig D.O."/>
            <person name="Lalanne C."/>
            <person name="Gautier V."/>
            <person name="Ament-Velasquez S.L."/>
            <person name="Kruys A."/>
            <person name="Hutchinson M.I."/>
            <person name="Powell A.J."/>
            <person name="Barry K."/>
            <person name="Miller A.N."/>
            <person name="Grigoriev I.V."/>
            <person name="Debuchy R."/>
            <person name="Gladieux P."/>
            <person name="Hiltunen Thoren M."/>
            <person name="Johannesson H."/>
        </authorList>
    </citation>
    <scope>NUCLEOTIDE SEQUENCE</scope>
    <source>
        <strain evidence="2">PSN293</strain>
    </source>
</reference>
<evidence type="ECO:0000313" key="3">
    <source>
        <dbReference type="Proteomes" id="UP001301769"/>
    </source>
</evidence>
<evidence type="ECO:0000256" key="1">
    <source>
        <dbReference type="SAM" id="MobiDB-lite"/>
    </source>
</evidence>
<feature type="compositionally biased region" description="Polar residues" evidence="1">
    <location>
        <begin position="33"/>
        <end position="42"/>
    </location>
</feature>
<name>A0AAN6XS73_9PEZI</name>
<dbReference type="Proteomes" id="UP001301769">
    <property type="component" value="Unassembled WGS sequence"/>
</dbReference>
<comment type="caution">
    <text evidence="2">The sequence shown here is derived from an EMBL/GenBank/DDBJ whole genome shotgun (WGS) entry which is preliminary data.</text>
</comment>
<accession>A0AAN6XS73</accession>
<dbReference type="EMBL" id="MU858581">
    <property type="protein sequence ID" value="KAK4205968.1"/>
    <property type="molecule type" value="Genomic_DNA"/>
</dbReference>
<feature type="non-terminal residue" evidence="2">
    <location>
        <position position="1"/>
    </location>
</feature>
<sequence>AVAGGIWNQVQGVTPFLNEPPAPSPAQYKHKTPSQSTITARGSTEPIVGDDEAGPADSLITTADLTTDGFRTF</sequence>
<keyword evidence="3" id="KW-1185">Reference proteome</keyword>
<feature type="region of interest" description="Disordered" evidence="1">
    <location>
        <begin position="14"/>
        <end position="56"/>
    </location>
</feature>
<protein>
    <submittedName>
        <fullName evidence="2">Uncharacterized protein</fullName>
    </submittedName>
</protein>
<proteinExistence type="predicted"/>
<organism evidence="2 3">
    <name type="scientific">Rhypophila decipiens</name>
    <dbReference type="NCBI Taxonomy" id="261697"/>
    <lineage>
        <taxon>Eukaryota</taxon>
        <taxon>Fungi</taxon>
        <taxon>Dikarya</taxon>
        <taxon>Ascomycota</taxon>
        <taxon>Pezizomycotina</taxon>
        <taxon>Sordariomycetes</taxon>
        <taxon>Sordariomycetidae</taxon>
        <taxon>Sordariales</taxon>
        <taxon>Naviculisporaceae</taxon>
        <taxon>Rhypophila</taxon>
    </lineage>
</organism>
<gene>
    <name evidence="2" type="ORF">QBC37DRAFT_381548</name>
</gene>
<evidence type="ECO:0000313" key="2">
    <source>
        <dbReference type="EMBL" id="KAK4205968.1"/>
    </source>
</evidence>
<reference evidence="2" key="2">
    <citation type="submission" date="2023-05" db="EMBL/GenBank/DDBJ databases">
        <authorList>
            <consortium name="Lawrence Berkeley National Laboratory"/>
            <person name="Steindorff A."/>
            <person name="Hensen N."/>
            <person name="Bonometti L."/>
            <person name="Westerberg I."/>
            <person name="Brannstrom I.O."/>
            <person name="Guillou S."/>
            <person name="Cros-Aarteil S."/>
            <person name="Calhoun S."/>
            <person name="Haridas S."/>
            <person name="Kuo A."/>
            <person name="Mondo S."/>
            <person name="Pangilinan J."/>
            <person name="Riley R."/>
            <person name="Labutti K."/>
            <person name="Andreopoulos B."/>
            <person name="Lipzen A."/>
            <person name="Chen C."/>
            <person name="Yanf M."/>
            <person name="Daum C."/>
            <person name="Ng V."/>
            <person name="Clum A."/>
            <person name="Ohm R."/>
            <person name="Martin F."/>
            <person name="Silar P."/>
            <person name="Natvig D."/>
            <person name="Lalanne C."/>
            <person name="Gautier V."/>
            <person name="Ament-Velasquez S.L."/>
            <person name="Kruys A."/>
            <person name="Hutchinson M.I."/>
            <person name="Powell A.J."/>
            <person name="Barry K."/>
            <person name="Miller A.N."/>
            <person name="Grigoriev I.V."/>
            <person name="Debuchy R."/>
            <person name="Gladieux P."/>
            <person name="Thoren M.H."/>
            <person name="Johannesson H."/>
        </authorList>
    </citation>
    <scope>NUCLEOTIDE SEQUENCE</scope>
    <source>
        <strain evidence="2">PSN293</strain>
    </source>
</reference>
<dbReference type="AlphaFoldDB" id="A0AAN6XS73"/>